<accession>A0A6L5XX33</accession>
<dbReference type="Proteomes" id="UP000482209">
    <property type="component" value="Unassembled WGS sequence"/>
</dbReference>
<sequence length="156" mass="18498">MISEIELKKAILDLLKTKYPPESYKYYGIEVSEGCKRPSFFVDMRLEKEQDATANLIKKEYAVYITYFAEKVNETDNLKKVEEIRQLLRCTDNKKRKRDMTIKVKGRYIKIENYHYGYTGEANNILQIMFDFSFLEFEPETERAMLMRSVEITGGE</sequence>
<gene>
    <name evidence="1" type="ORF">FYJ58_04705</name>
</gene>
<reference evidence="1 2" key="1">
    <citation type="submission" date="2019-08" db="EMBL/GenBank/DDBJ databases">
        <title>In-depth cultivation of the pig gut microbiome towards novel bacterial diversity and tailored functional studies.</title>
        <authorList>
            <person name="Wylensek D."/>
            <person name="Hitch T.C.A."/>
            <person name="Clavel T."/>
        </authorList>
    </citation>
    <scope>NUCLEOTIDE SEQUENCE [LARGE SCALE GENOMIC DNA]</scope>
    <source>
        <strain evidence="1 2">WCA-693-APC-MOT-I</strain>
    </source>
</reference>
<dbReference type="Pfam" id="PF20765">
    <property type="entry name" value="Phage_tail_terminator_8"/>
    <property type="match status" value="1"/>
</dbReference>
<dbReference type="RefSeq" id="WP_154518005.1">
    <property type="nucleotide sequence ID" value="NZ_VUMT01000005.1"/>
</dbReference>
<evidence type="ECO:0000313" key="1">
    <source>
        <dbReference type="EMBL" id="MSS63179.1"/>
    </source>
</evidence>
<dbReference type="EMBL" id="VUMT01000005">
    <property type="protein sequence ID" value="MSS63179.1"/>
    <property type="molecule type" value="Genomic_DNA"/>
</dbReference>
<protein>
    <recommendedName>
        <fullName evidence="3">Phage protein</fullName>
    </recommendedName>
</protein>
<evidence type="ECO:0000313" key="2">
    <source>
        <dbReference type="Proteomes" id="UP000482209"/>
    </source>
</evidence>
<keyword evidence="2" id="KW-1185">Reference proteome</keyword>
<evidence type="ECO:0008006" key="3">
    <source>
        <dbReference type="Google" id="ProtNLM"/>
    </source>
</evidence>
<proteinExistence type="predicted"/>
<dbReference type="InterPro" id="IPR049254">
    <property type="entry name" value="Phage_tail_terminator"/>
</dbReference>
<comment type="caution">
    <text evidence="1">The sequence shown here is derived from an EMBL/GenBank/DDBJ whole genome shotgun (WGS) entry which is preliminary data.</text>
</comment>
<dbReference type="AlphaFoldDB" id="A0A6L5XX33"/>
<organism evidence="1 2">
    <name type="scientific">Velocimicrobium porci</name>
    <dbReference type="NCBI Taxonomy" id="2606634"/>
    <lineage>
        <taxon>Bacteria</taxon>
        <taxon>Bacillati</taxon>
        <taxon>Bacillota</taxon>
        <taxon>Clostridia</taxon>
        <taxon>Lachnospirales</taxon>
        <taxon>Lachnospiraceae</taxon>
        <taxon>Velocimicrobium</taxon>
    </lineage>
</organism>
<name>A0A6L5XX33_9FIRM</name>